<dbReference type="Pfam" id="PF00892">
    <property type="entry name" value="EamA"/>
    <property type="match status" value="1"/>
</dbReference>
<evidence type="ECO:0000256" key="3">
    <source>
        <dbReference type="ARBA" id="ARBA00022692"/>
    </source>
</evidence>
<feature type="transmembrane region" description="Helical" evidence="6">
    <location>
        <begin position="76"/>
        <end position="98"/>
    </location>
</feature>
<feature type="transmembrane region" description="Helical" evidence="6">
    <location>
        <begin position="12"/>
        <end position="35"/>
    </location>
</feature>
<keyword evidence="9" id="KW-1185">Reference proteome</keyword>
<feature type="domain" description="EamA" evidence="7">
    <location>
        <begin position="18"/>
        <end position="152"/>
    </location>
</feature>
<feature type="transmembrane region" description="Helical" evidence="6">
    <location>
        <begin position="145"/>
        <end position="166"/>
    </location>
</feature>
<evidence type="ECO:0000259" key="7">
    <source>
        <dbReference type="Pfam" id="PF00892"/>
    </source>
</evidence>
<comment type="subcellular location">
    <subcellularLocation>
        <location evidence="1 6">Membrane</location>
        <topology evidence="1 6">Multi-pass membrane protein</topology>
    </subcellularLocation>
</comment>
<evidence type="ECO:0000313" key="9">
    <source>
        <dbReference type="Proteomes" id="UP001153555"/>
    </source>
</evidence>
<organism evidence="8 9">
    <name type="scientific">Striga hermonthica</name>
    <name type="common">Purple witchweed</name>
    <name type="synonym">Buchnera hermonthica</name>
    <dbReference type="NCBI Taxonomy" id="68872"/>
    <lineage>
        <taxon>Eukaryota</taxon>
        <taxon>Viridiplantae</taxon>
        <taxon>Streptophyta</taxon>
        <taxon>Embryophyta</taxon>
        <taxon>Tracheophyta</taxon>
        <taxon>Spermatophyta</taxon>
        <taxon>Magnoliopsida</taxon>
        <taxon>eudicotyledons</taxon>
        <taxon>Gunneridae</taxon>
        <taxon>Pentapetalae</taxon>
        <taxon>asterids</taxon>
        <taxon>lamiids</taxon>
        <taxon>Lamiales</taxon>
        <taxon>Orobanchaceae</taxon>
        <taxon>Buchnereae</taxon>
        <taxon>Striga</taxon>
    </lineage>
</organism>
<dbReference type="OrthoDB" id="906942at2759"/>
<sequence>MVIIESSIASKARPYVGVIFLQFGAAGFGIVAKAALNKGSSNYTFAVYRNAIAAAIFIPFAIIFERKTRPTMTWSVLWKILLLGLLDPVIGQNMFYAGMRYSSATFAAALCNLIPALTFVLAWIFRIEKVNLRSLHSNAKIMGTLVTVGGAMIMTLISGPIIGLPWTHASHDNRASANPNDKEDPVMNRDWNVVLQHVYRESNFSADYLASLAATGPGGCNG</sequence>
<feature type="transmembrane region" description="Helical" evidence="6">
    <location>
        <begin position="47"/>
        <end position="64"/>
    </location>
</feature>
<evidence type="ECO:0000256" key="1">
    <source>
        <dbReference type="ARBA" id="ARBA00004141"/>
    </source>
</evidence>
<comment type="similarity">
    <text evidence="2 6">Belongs to the drug/metabolite transporter (DMT) superfamily. Plant drug/metabolite exporter (P-DME) (TC 2.A.7.4) family.</text>
</comment>
<keyword evidence="4 6" id="KW-1133">Transmembrane helix</keyword>
<keyword evidence="3 6" id="KW-0812">Transmembrane</keyword>
<evidence type="ECO:0000256" key="4">
    <source>
        <dbReference type="ARBA" id="ARBA00022989"/>
    </source>
</evidence>
<comment type="caution">
    <text evidence="8">The sequence shown here is derived from an EMBL/GenBank/DDBJ whole genome shotgun (WGS) entry which is preliminary data.</text>
</comment>
<accession>A0A9N7NT78</accession>
<keyword evidence="5 6" id="KW-0472">Membrane</keyword>
<name>A0A9N7NT78_STRHE</name>
<evidence type="ECO:0000313" key="8">
    <source>
        <dbReference type="EMBL" id="CAA0842232.1"/>
    </source>
</evidence>
<dbReference type="SUPFAM" id="SSF103481">
    <property type="entry name" value="Multidrug resistance efflux transporter EmrE"/>
    <property type="match status" value="1"/>
</dbReference>
<dbReference type="AlphaFoldDB" id="A0A9N7NT78"/>
<dbReference type="InterPro" id="IPR037185">
    <property type="entry name" value="EmrE-like"/>
</dbReference>
<dbReference type="Proteomes" id="UP001153555">
    <property type="component" value="Unassembled WGS sequence"/>
</dbReference>
<dbReference type="PANTHER" id="PTHR31218">
    <property type="entry name" value="WAT1-RELATED PROTEIN"/>
    <property type="match status" value="1"/>
</dbReference>
<evidence type="ECO:0000256" key="5">
    <source>
        <dbReference type="ARBA" id="ARBA00023136"/>
    </source>
</evidence>
<reference evidence="8" key="1">
    <citation type="submission" date="2019-12" db="EMBL/GenBank/DDBJ databases">
        <authorList>
            <person name="Scholes J."/>
        </authorList>
    </citation>
    <scope>NUCLEOTIDE SEQUENCE</scope>
</reference>
<feature type="transmembrane region" description="Helical" evidence="6">
    <location>
        <begin position="104"/>
        <end position="125"/>
    </location>
</feature>
<proteinExistence type="inferred from homology"/>
<gene>
    <name evidence="8" type="ORF">SHERM_08096</name>
</gene>
<dbReference type="GO" id="GO:0016020">
    <property type="term" value="C:membrane"/>
    <property type="evidence" value="ECO:0007669"/>
    <property type="project" value="UniProtKB-SubCell"/>
</dbReference>
<protein>
    <recommendedName>
        <fullName evidence="6">WAT1-related protein</fullName>
    </recommendedName>
</protein>
<dbReference type="InterPro" id="IPR030184">
    <property type="entry name" value="WAT1-related"/>
</dbReference>
<dbReference type="InterPro" id="IPR000620">
    <property type="entry name" value="EamA_dom"/>
</dbReference>
<dbReference type="GO" id="GO:0022857">
    <property type="term" value="F:transmembrane transporter activity"/>
    <property type="evidence" value="ECO:0007669"/>
    <property type="project" value="InterPro"/>
</dbReference>
<dbReference type="EMBL" id="CACSLK010034598">
    <property type="protein sequence ID" value="CAA0842232.1"/>
    <property type="molecule type" value="Genomic_DNA"/>
</dbReference>
<evidence type="ECO:0000256" key="2">
    <source>
        <dbReference type="ARBA" id="ARBA00007635"/>
    </source>
</evidence>
<evidence type="ECO:0000256" key="6">
    <source>
        <dbReference type="RuleBase" id="RU363077"/>
    </source>
</evidence>